<sequence length="245" mass="26181">MGWGTLLGKMLRDGVLEQGLIETVKPQVQPALDEIRSASGQLLTESGIKGAPDPQTHPKEALQYQLSELVACLLQTPRSQAYYLMDEMVGLVPSVLAAHPKLGGLLGLAQAMGVQLGRPGSGQGQAAVGLSSMLGGGRMAQTLARSGQAMLDGQQAYEVHASQARDWDSLTPLQQQVVEQCSLLAALLETPPEQDDAAHRRAINDAIEVLEAVLNRQDDALFEGLSHDYRERLAALVGQPMTRNG</sequence>
<evidence type="ECO:0000313" key="1">
    <source>
        <dbReference type="EMBL" id="ADN77320.1"/>
    </source>
</evidence>
<dbReference type="RefSeq" id="WP_013346626.1">
    <property type="nucleotide sequence ID" value="NC_014541.1"/>
</dbReference>
<name>E1SV20_FERBD</name>
<accession>E1SV20</accession>
<gene>
    <name evidence="1" type="ordered locus">Fbal_3121</name>
</gene>
<dbReference type="HOGENOM" id="CLU_1132274_0_0_6"/>
<organism evidence="1 2">
    <name type="scientific">Ferrimonas balearica (strain DSM 9799 / CCM 4581 / KCTC 23876 / PAT)</name>
    <dbReference type="NCBI Taxonomy" id="550540"/>
    <lineage>
        <taxon>Bacteria</taxon>
        <taxon>Pseudomonadati</taxon>
        <taxon>Pseudomonadota</taxon>
        <taxon>Gammaproteobacteria</taxon>
        <taxon>Alteromonadales</taxon>
        <taxon>Ferrimonadaceae</taxon>
        <taxon>Ferrimonas</taxon>
    </lineage>
</organism>
<evidence type="ECO:0000313" key="2">
    <source>
        <dbReference type="Proteomes" id="UP000006683"/>
    </source>
</evidence>
<keyword evidence="2" id="KW-1185">Reference proteome</keyword>
<reference evidence="1 2" key="1">
    <citation type="journal article" date="2010" name="Stand. Genomic Sci.">
        <title>Complete genome sequence of Ferrimonas balearica type strain (PAT).</title>
        <authorList>
            <person name="Nolan M."/>
            <person name="Sikorski J."/>
            <person name="Davenport K."/>
            <person name="Lucas S."/>
            <person name="Glavina Del Rio T."/>
            <person name="Tice H."/>
            <person name="Cheng J."/>
            <person name="Goodwin L."/>
            <person name="Pitluck S."/>
            <person name="Liolios K."/>
            <person name="Ivanova N."/>
            <person name="Mavromatis K."/>
            <person name="Ovchinnikova G."/>
            <person name="Pati A."/>
            <person name="Chen A."/>
            <person name="Palaniappan K."/>
            <person name="Land M."/>
            <person name="Hauser L."/>
            <person name="Chang Y."/>
            <person name="Jeffries C."/>
            <person name="Tapia R."/>
            <person name="Brettin T."/>
            <person name="Detter J."/>
            <person name="Han C."/>
            <person name="Yasawong M."/>
            <person name="Rohde M."/>
            <person name="Tindall B."/>
            <person name="Goker M."/>
            <person name="Woyke T."/>
            <person name="Bristow J."/>
            <person name="Eisen J."/>
            <person name="Markowitz V."/>
            <person name="Hugenholtz P."/>
            <person name="Kyrpides N."/>
            <person name="Klenk H."/>
            <person name="Lapidus A."/>
        </authorList>
    </citation>
    <scope>NUCLEOTIDE SEQUENCE [LARGE SCALE GENOMIC DNA]</scope>
    <source>
        <strain evidence="2">DSM 9799 / CCM 4581 / KCTC 23876 / PAT</strain>
    </source>
</reference>
<dbReference type="Proteomes" id="UP000006683">
    <property type="component" value="Chromosome"/>
</dbReference>
<dbReference type="GeneID" id="67183341"/>
<proteinExistence type="predicted"/>
<dbReference type="AlphaFoldDB" id="E1SV20"/>
<dbReference type="EMBL" id="CP002209">
    <property type="protein sequence ID" value="ADN77320.1"/>
    <property type="molecule type" value="Genomic_DNA"/>
</dbReference>
<protein>
    <submittedName>
        <fullName evidence="1">Uncharacterized protein</fullName>
    </submittedName>
</protein>
<dbReference type="KEGG" id="fbl:Fbal_3121"/>